<proteinExistence type="inferred from homology"/>
<dbReference type="OrthoDB" id="20018at2759"/>
<comment type="caution">
    <text evidence="4">The sequence shown here is derived from an EMBL/GenBank/DDBJ whole genome shotgun (WGS) entry which is preliminary data.</text>
</comment>
<dbReference type="PANTHER" id="PTHR13073">
    <property type="entry name" value="BLOC-1 COMPLEX SUBUNIT 1"/>
    <property type="match status" value="1"/>
</dbReference>
<keyword evidence="3" id="KW-0812">Transmembrane</keyword>
<dbReference type="Proteomes" id="UP000809789">
    <property type="component" value="Unassembled WGS sequence"/>
</dbReference>
<evidence type="ECO:0000313" key="5">
    <source>
        <dbReference type="Proteomes" id="UP000809789"/>
    </source>
</evidence>
<evidence type="ECO:0000256" key="2">
    <source>
        <dbReference type="ARBA" id="ARBA00019577"/>
    </source>
</evidence>
<dbReference type="InterPro" id="IPR009395">
    <property type="entry name" value="BLOC1S1"/>
</dbReference>
<reference evidence="4" key="1">
    <citation type="submission" date="2021-07" db="EMBL/GenBank/DDBJ databases">
        <title>Elsinoe batatas strain:CRI-CJ2 Genome sequencing and assembly.</title>
        <authorList>
            <person name="Huang L."/>
        </authorList>
    </citation>
    <scope>NUCLEOTIDE SEQUENCE</scope>
    <source>
        <strain evidence="4">CRI-CJ2</strain>
    </source>
</reference>
<evidence type="ECO:0000313" key="4">
    <source>
        <dbReference type="EMBL" id="KAG8629987.1"/>
    </source>
</evidence>
<keyword evidence="3" id="KW-0472">Membrane</keyword>
<dbReference type="AlphaFoldDB" id="A0A8K0PIY4"/>
<dbReference type="Pfam" id="PF06320">
    <property type="entry name" value="GCN5L1"/>
    <property type="match status" value="1"/>
</dbReference>
<comment type="similarity">
    <text evidence="1">Belongs to the BLOC1S1 family.</text>
</comment>
<dbReference type="PANTHER" id="PTHR13073:SF0">
    <property type="entry name" value="BIOGENESIS OF LYSOSOME-RELATED ORGANELLES COMPLEX 1 SUBUNIT 1"/>
    <property type="match status" value="1"/>
</dbReference>
<organism evidence="4 5">
    <name type="scientific">Elsinoe batatas</name>
    <dbReference type="NCBI Taxonomy" id="2601811"/>
    <lineage>
        <taxon>Eukaryota</taxon>
        <taxon>Fungi</taxon>
        <taxon>Dikarya</taxon>
        <taxon>Ascomycota</taxon>
        <taxon>Pezizomycotina</taxon>
        <taxon>Dothideomycetes</taxon>
        <taxon>Dothideomycetidae</taxon>
        <taxon>Myriangiales</taxon>
        <taxon>Elsinoaceae</taxon>
        <taxon>Elsinoe</taxon>
    </lineage>
</organism>
<feature type="transmembrane region" description="Helical" evidence="3">
    <location>
        <begin position="12"/>
        <end position="28"/>
    </location>
</feature>
<dbReference type="GO" id="GO:0016197">
    <property type="term" value="P:endosomal transport"/>
    <property type="evidence" value="ECO:0007669"/>
    <property type="project" value="TreeGrafter"/>
</dbReference>
<sequence>MCDHLPSLSLSLFYFVIFLLSVLFDLFGQSRIIGIDHKILTHLHLLSSPRHDSLGSLSTAASFDHTMAETIDQAQRQAEAKAAVTATLNSVGSSYDADLQSRASILQAGGESIARQEKDVQRGTQALAKHNDEFEKLISSTTRSLNEIGDVQNWAEMIERDLLVVEETLRLVEGRPESGNISGT</sequence>
<keyword evidence="3" id="KW-1133">Transmembrane helix</keyword>
<protein>
    <recommendedName>
        <fullName evidence="2">Biogenesis of lysosome-related organelles complex 1 subunit 1</fullName>
    </recommendedName>
</protein>
<accession>A0A8K0PIY4</accession>
<evidence type="ECO:0000256" key="3">
    <source>
        <dbReference type="SAM" id="Phobius"/>
    </source>
</evidence>
<dbReference type="GO" id="GO:0031083">
    <property type="term" value="C:BLOC-1 complex"/>
    <property type="evidence" value="ECO:0007669"/>
    <property type="project" value="InterPro"/>
</dbReference>
<gene>
    <name evidence="4" type="ORF">KVT40_001606</name>
</gene>
<dbReference type="EMBL" id="JAESVG020000002">
    <property type="protein sequence ID" value="KAG8629987.1"/>
    <property type="molecule type" value="Genomic_DNA"/>
</dbReference>
<evidence type="ECO:0000256" key="1">
    <source>
        <dbReference type="ARBA" id="ARBA00007133"/>
    </source>
</evidence>
<keyword evidence="5" id="KW-1185">Reference proteome</keyword>
<name>A0A8K0PIY4_9PEZI</name>